<accession>A0A8B7TXN3</accession>
<sequence length="122" mass="13299">MGSLQPLCHSDYDEDDYDADCEDIDCKLMPPPPPPPGPMKKDKDQDTITGEKVDFSSSSDSESEMGPQEATQAESEDGKLTLPLAGIMQHDATKLLPSVTELFPEFRPGKVLSVENAHIANH</sequence>
<dbReference type="OrthoDB" id="5752at2759"/>
<dbReference type="AlphaFoldDB" id="A0A8B7TXN3"/>
<reference evidence="2" key="1">
    <citation type="submission" date="2025-08" db="UniProtKB">
        <authorList>
            <consortium name="RefSeq"/>
        </authorList>
    </citation>
    <scope>IDENTIFICATION</scope>
    <source>
        <tissue evidence="2">Leukocyte</tissue>
    </source>
</reference>
<proteinExistence type="predicted"/>
<evidence type="ECO:0000313" key="2">
    <source>
        <dbReference type="RefSeq" id="XP_020011597.1"/>
    </source>
</evidence>
<organism evidence="2">
    <name type="scientific">Castor canadensis</name>
    <name type="common">American beaver</name>
    <dbReference type="NCBI Taxonomy" id="51338"/>
    <lineage>
        <taxon>Eukaryota</taxon>
        <taxon>Metazoa</taxon>
        <taxon>Chordata</taxon>
        <taxon>Craniata</taxon>
        <taxon>Vertebrata</taxon>
        <taxon>Euteleostomi</taxon>
        <taxon>Mammalia</taxon>
        <taxon>Eutheria</taxon>
        <taxon>Euarchontoglires</taxon>
        <taxon>Glires</taxon>
        <taxon>Rodentia</taxon>
        <taxon>Castorimorpha</taxon>
        <taxon>Castoridae</taxon>
        <taxon>Castor</taxon>
    </lineage>
</organism>
<feature type="compositionally biased region" description="Basic and acidic residues" evidence="1">
    <location>
        <begin position="39"/>
        <end position="54"/>
    </location>
</feature>
<feature type="region of interest" description="Disordered" evidence="1">
    <location>
        <begin position="1"/>
        <end position="78"/>
    </location>
</feature>
<name>A0A8B7TXN3_CASCN</name>
<evidence type="ECO:0000256" key="1">
    <source>
        <dbReference type="SAM" id="MobiDB-lite"/>
    </source>
</evidence>
<dbReference type="RefSeq" id="XP_020011597.1">
    <property type="nucleotide sequence ID" value="XM_020156008.1"/>
</dbReference>
<feature type="compositionally biased region" description="Acidic residues" evidence="1">
    <location>
        <begin position="12"/>
        <end position="23"/>
    </location>
</feature>
<feature type="compositionally biased region" description="Pro residues" evidence="1">
    <location>
        <begin position="29"/>
        <end position="38"/>
    </location>
</feature>
<protein>
    <submittedName>
        <fullName evidence="2">Transcription initiation factor TFIID subunit 1-like isoform X2</fullName>
    </submittedName>
</protein>
<gene>
    <name evidence="2" type="primary">LOC109681315</name>
</gene>